<keyword evidence="1" id="KW-0805">Transcription regulation</keyword>
<organism evidence="4 5">
    <name type="scientific">Saccharopolyspora elongata</name>
    <dbReference type="NCBI Taxonomy" id="2530387"/>
    <lineage>
        <taxon>Bacteria</taxon>
        <taxon>Bacillati</taxon>
        <taxon>Actinomycetota</taxon>
        <taxon>Actinomycetes</taxon>
        <taxon>Pseudonocardiales</taxon>
        <taxon>Pseudonocardiaceae</taxon>
        <taxon>Saccharopolyspora</taxon>
    </lineage>
</organism>
<protein>
    <recommendedName>
        <fullName evidence="3">Tetracycline repressor TetR C-terminal domain-containing protein</fullName>
    </recommendedName>
</protein>
<dbReference type="Gene3D" id="1.10.357.10">
    <property type="entry name" value="Tetracycline Repressor, domain 2"/>
    <property type="match status" value="1"/>
</dbReference>
<evidence type="ECO:0000259" key="3">
    <source>
        <dbReference type="Pfam" id="PF02909"/>
    </source>
</evidence>
<dbReference type="RefSeq" id="WP_132482302.1">
    <property type="nucleotide sequence ID" value="NZ_SMKW01000006.1"/>
</dbReference>
<dbReference type="Proteomes" id="UP000294947">
    <property type="component" value="Unassembled WGS sequence"/>
</dbReference>
<evidence type="ECO:0000313" key="4">
    <source>
        <dbReference type="EMBL" id="TDD54277.1"/>
    </source>
</evidence>
<comment type="caution">
    <text evidence="4">The sequence shown here is derived from an EMBL/GenBank/DDBJ whole genome shotgun (WGS) entry which is preliminary data.</text>
</comment>
<sequence>MTGGRREASEQVRHLSDVDAAEFPLLAEAAARVERRQGSNSRFDFALDAMLAGLEAARTSVR</sequence>
<name>A0A4V2YNG4_9PSEU</name>
<dbReference type="GO" id="GO:0045892">
    <property type="term" value="P:negative regulation of DNA-templated transcription"/>
    <property type="evidence" value="ECO:0007669"/>
    <property type="project" value="InterPro"/>
</dbReference>
<dbReference type="InterPro" id="IPR036271">
    <property type="entry name" value="Tet_transcr_reg_TetR-rel_C_sf"/>
</dbReference>
<evidence type="ECO:0000313" key="5">
    <source>
        <dbReference type="Proteomes" id="UP000294947"/>
    </source>
</evidence>
<dbReference type="SUPFAM" id="SSF48498">
    <property type="entry name" value="Tetracyclin repressor-like, C-terminal domain"/>
    <property type="match status" value="1"/>
</dbReference>
<proteinExistence type="predicted"/>
<dbReference type="InterPro" id="IPR004111">
    <property type="entry name" value="Repressor_TetR_C"/>
</dbReference>
<feature type="domain" description="Tetracycline repressor TetR C-terminal" evidence="3">
    <location>
        <begin position="12"/>
        <end position="56"/>
    </location>
</feature>
<keyword evidence="2" id="KW-0804">Transcription</keyword>
<dbReference type="AlphaFoldDB" id="A0A4V2YNG4"/>
<gene>
    <name evidence="4" type="ORF">E1288_06660</name>
</gene>
<evidence type="ECO:0000256" key="1">
    <source>
        <dbReference type="ARBA" id="ARBA00023015"/>
    </source>
</evidence>
<dbReference type="EMBL" id="SMKW01000006">
    <property type="protein sequence ID" value="TDD54277.1"/>
    <property type="molecule type" value="Genomic_DNA"/>
</dbReference>
<keyword evidence="5" id="KW-1185">Reference proteome</keyword>
<evidence type="ECO:0000256" key="2">
    <source>
        <dbReference type="ARBA" id="ARBA00023163"/>
    </source>
</evidence>
<dbReference type="Pfam" id="PF02909">
    <property type="entry name" value="TetR_C_1"/>
    <property type="match status" value="1"/>
</dbReference>
<reference evidence="4 5" key="1">
    <citation type="submission" date="2019-03" db="EMBL/GenBank/DDBJ databases">
        <title>Draft genome sequences of novel Actinobacteria.</title>
        <authorList>
            <person name="Sahin N."/>
            <person name="Ay H."/>
            <person name="Saygin H."/>
        </authorList>
    </citation>
    <scope>NUCLEOTIDE SEQUENCE [LARGE SCALE GENOMIC DNA]</scope>
    <source>
        <strain evidence="4 5">7K502</strain>
    </source>
</reference>
<accession>A0A4V2YNG4</accession>